<dbReference type="CDD" id="cd00093">
    <property type="entry name" value="HTH_XRE"/>
    <property type="match status" value="1"/>
</dbReference>
<accession>A0A9X4H3I5</accession>
<dbReference type="InterPro" id="IPR010359">
    <property type="entry name" value="IrrE_HExxH"/>
</dbReference>
<dbReference type="EMBL" id="JAKOAV010000024">
    <property type="protein sequence ID" value="MDF9409121.1"/>
    <property type="molecule type" value="Genomic_DNA"/>
</dbReference>
<dbReference type="Gene3D" id="1.10.10.2910">
    <property type="match status" value="1"/>
</dbReference>
<dbReference type="InterPro" id="IPR010982">
    <property type="entry name" value="Lambda_DNA-bd_dom_sf"/>
</dbReference>
<keyword evidence="4" id="KW-1185">Reference proteome</keyword>
<dbReference type="AlphaFoldDB" id="A0A9X4H3I5"/>
<dbReference type="InterPro" id="IPR052345">
    <property type="entry name" value="Rad_response_metalloprotease"/>
</dbReference>
<name>A0A9X4H3I5_9FIRM</name>
<dbReference type="GO" id="GO:0003677">
    <property type="term" value="F:DNA binding"/>
    <property type="evidence" value="ECO:0007669"/>
    <property type="project" value="InterPro"/>
</dbReference>
<dbReference type="RefSeq" id="WP_277444565.1">
    <property type="nucleotide sequence ID" value="NZ_JAKOAV010000024.1"/>
</dbReference>
<evidence type="ECO:0000259" key="2">
    <source>
        <dbReference type="Pfam" id="PF06114"/>
    </source>
</evidence>
<dbReference type="SUPFAM" id="SSF47413">
    <property type="entry name" value="lambda repressor-like DNA-binding domains"/>
    <property type="match status" value="1"/>
</dbReference>
<evidence type="ECO:0000313" key="4">
    <source>
        <dbReference type="Proteomes" id="UP001154312"/>
    </source>
</evidence>
<protein>
    <submittedName>
        <fullName evidence="3">ImmA/IrrE family metallo-endopeptidase</fullName>
    </submittedName>
</protein>
<dbReference type="Proteomes" id="UP001154312">
    <property type="component" value="Unassembled WGS sequence"/>
</dbReference>
<dbReference type="PANTHER" id="PTHR43236">
    <property type="entry name" value="ANTITOXIN HIGA1"/>
    <property type="match status" value="1"/>
</dbReference>
<sequence length="387" mass="45184">MVKAPVNPQVLKWARKSANLTIDDVAYKFKKSVDVIEAWESGTDAPYYVQLEKLAYEIYKRPIALFFFPEPPQEDDTKRSFRTLPESEFNSLPALLIRQIRKAIVKQENLYELCNGQNPSPKQLFSNFKTWQNYGIKKLSLAIRDYLKTPLQEQKSWDSEETALENWRTAFENSGIFVFKDAFRHDGYSGFCIFDKVFPLIIINNSMPKTRQIFTMFHELGHLIFETSGIDKLQDDFIDLLPEQDRHVEVLCNQIAAELLVPEDDFNTHIKGVKVNEDTISSLANTYKVSREVILRKFLDRGLVSKSTYKKLTAKWIDEAKKKRQEKKGGGDYYNTQSTYLGNKYVEIAFNQYYRRVISEAQLADYLNVKMDSLLPFEMALHKRWAR</sequence>
<dbReference type="Pfam" id="PF06114">
    <property type="entry name" value="Peptidase_M78"/>
    <property type="match status" value="1"/>
</dbReference>
<comment type="similarity">
    <text evidence="1">Belongs to the short-chain fatty acyl-CoA assimilation regulator (ScfR) family.</text>
</comment>
<gene>
    <name evidence="3" type="ORF">L7E55_12265</name>
</gene>
<evidence type="ECO:0000256" key="1">
    <source>
        <dbReference type="ARBA" id="ARBA00007227"/>
    </source>
</evidence>
<dbReference type="InterPro" id="IPR001387">
    <property type="entry name" value="Cro/C1-type_HTH"/>
</dbReference>
<comment type="caution">
    <text evidence="3">The sequence shown here is derived from an EMBL/GenBank/DDBJ whole genome shotgun (WGS) entry which is preliminary data.</text>
</comment>
<feature type="domain" description="IrrE N-terminal-like" evidence="2">
    <location>
        <begin position="172"/>
        <end position="297"/>
    </location>
</feature>
<reference evidence="3" key="1">
    <citation type="submission" date="2022-02" db="EMBL/GenBank/DDBJ databases">
        <authorList>
            <person name="Leng L."/>
        </authorList>
    </citation>
    <scope>NUCLEOTIDE SEQUENCE</scope>
    <source>
        <strain evidence="3">JI</strain>
    </source>
</reference>
<evidence type="ECO:0000313" key="3">
    <source>
        <dbReference type="EMBL" id="MDF9409121.1"/>
    </source>
</evidence>
<proteinExistence type="inferred from homology"/>
<dbReference type="PANTHER" id="PTHR43236:SF2">
    <property type="entry name" value="BLL0069 PROTEIN"/>
    <property type="match status" value="1"/>
</dbReference>
<organism evidence="3 4">
    <name type="scientific">Pelotomaculum isophthalicicum JI</name>
    <dbReference type="NCBI Taxonomy" id="947010"/>
    <lineage>
        <taxon>Bacteria</taxon>
        <taxon>Bacillati</taxon>
        <taxon>Bacillota</taxon>
        <taxon>Clostridia</taxon>
        <taxon>Eubacteriales</taxon>
        <taxon>Desulfotomaculaceae</taxon>
        <taxon>Pelotomaculum</taxon>
    </lineage>
</organism>